<dbReference type="EMBL" id="WIWJ01000028">
    <property type="protein sequence ID" value="MQT48202.1"/>
    <property type="molecule type" value="Genomic_DNA"/>
</dbReference>
<evidence type="ECO:0000313" key="4">
    <source>
        <dbReference type="Proteomes" id="UP000489190"/>
    </source>
</evidence>
<comment type="caution">
    <text evidence="1">The sequence shown here is derived from an EMBL/GenBank/DDBJ whole genome shotgun (WGS) entry which is preliminary data.</text>
</comment>
<dbReference type="Pfam" id="PF07751">
    <property type="entry name" value="Abi_2"/>
    <property type="match status" value="1"/>
</dbReference>
<accession>A0A6A7YGC3</accession>
<protein>
    <submittedName>
        <fullName evidence="1">Abi family protein</fullName>
    </submittedName>
</protein>
<dbReference type="RefSeq" id="WP_153328566.1">
    <property type="nucleotide sequence ID" value="NZ_WIWI01000029.1"/>
</dbReference>
<dbReference type="EMBL" id="WIWI01000029">
    <property type="protein sequence ID" value="MQT89930.1"/>
    <property type="molecule type" value="Genomic_DNA"/>
</dbReference>
<reference evidence="3 4" key="1">
    <citation type="submission" date="2019-10" db="EMBL/GenBank/DDBJ databases">
        <title>Evaluation of single-gene subtyping targets for Pseudomonas.</title>
        <authorList>
            <person name="Reichler S.J."/>
            <person name="Orsi R.H."/>
            <person name="Wiedmann M."/>
            <person name="Martin N.H."/>
            <person name="Murphy S.I."/>
        </authorList>
    </citation>
    <scope>NUCLEOTIDE SEQUENCE [LARGE SCALE GENOMIC DNA]</scope>
    <source>
        <strain evidence="2 4">FSL R10-3254</strain>
        <strain evidence="1 3">FSL R10-3257</strain>
    </source>
</reference>
<evidence type="ECO:0000313" key="1">
    <source>
        <dbReference type="EMBL" id="MQT48202.1"/>
    </source>
</evidence>
<dbReference type="Proteomes" id="UP000441404">
    <property type="component" value="Unassembled WGS sequence"/>
</dbReference>
<dbReference type="AlphaFoldDB" id="A0A6A7YGC3"/>
<dbReference type="PIRSF" id="PIRSF034934">
    <property type="entry name" value="AbiF_AbiD"/>
    <property type="match status" value="1"/>
</dbReference>
<evidence type="ECO:0000313" key="3">
    <source>
        <dbReference type="Proteomes" id="UP000441404"/>
    </source>
</evidence>
<proteinExistence type="predicted"/>
<evidence type="ECO:0000313" key="2">
    <source>
        <dbReference type="EMBL" id="MQT89930.1"/>
    </source>
</evidence>
<name>A0A6A7YGC3_9PSED</name>
<organism evidence="1 3">
    <name type="scientific">Pseudomonas helleri</name>
    <dbReference type="NCBI Taxonomy" id="1608996"/>
    <lineage>
        <taxon>Bacteria</taxon>
        <taxon>Pseudomonadati</taxon>
        <taxon>Pseudomonadota</taxon>
        <taxon>Gammaproteobacteria</taxon>
        <taxon>Pseudomonadales</taxon>
        <taxon>Pseudomonadaceae</taxon>
        <taxon>Pseudomonas</taxon>
    </lineage>
</organism>
<sequence>MAYNRPWKSFSDQLQQLKDRGMVVTDEVAALNYLERIGYYRLTAYWYSFRQFQVAQDPVTKQLSTVRTDQFETKTQFVDAVELYLFDKKLRLLVMDALERIEIGLRVDIVYLLGQRNTFAHLDATALHPTFAGKVDKRSGKTTFDIWQDKYKGLLDRSKEDFVKHYREKHGPHLPLWVAVEIWDFGAISQLLAMMKVADQQQIASKYGVNDWKVFKSWVRSLSYLRNLSAHHSRLWNRNMTDQPGLPTHKGDIDWCDDFIGKADLIARPFLLLSIARHMIKVVCPRTEWHLRVQQHLQQFPLQHSNRKLSIADMGAPAGWEGWWIK</sequence>
<dbReference type="Proteomes" id="UP000489190">
    <property type="component" value="Unassembled WGS sequence"/>
</dbReference>
<dbReference type="InterPro" id="IPR011664">
    <property type="entry name" value="Abi_system_AbiD/AbiF-like"/>
</dbReference>
<dbReference type="InterPro" id="IPR017034">
    <property type="entry name" value="Abi_system_AbiD/AbiF"/>
</dbReference>
<gene>
    <name evidence="2" type="ORF">GHO39_12405</name>
    <name evidence="1" type="ORF">GHO40_15960</name>
</gene>